<feature type="compositionally biased region" description="Basic and acidic residues" evidence="7">
    <location>
        <begin position="23"/>
        <end position="34"/>
    </location>
</feature>
<dbReference type="Pfam" id="PF00083">
    <property type="entry name" value="Sugar_tr"/>
    <property type="match status" value="1"/>
</dbReference>
<feature type="transmembrane region" description="Helical" evidence="8">
    <location>
        <begin position="542"/>
        <end position="562"/>
    </location>
</feature>
<feature type="transmembrane region" description="Helical" evidence="8">
    <location>
        <begin position="197"/>
        <end position="221"/>
    </location>
</feature>
<dbReference type="InterPro" id="IPR020846">
    <property type="entry name" value="MFS_dom"/>
</dbReference>
<name>A0A4S2KJL0_9HYME</name>
<dbReference type="GO" id="GO:0016020">
    <property type="term" value="C:membrane"/>
    <property type="evidence" value="ECO:0007669"/>
    <property type="project" value="UniProtKB-SubCell"/>
</dbReference>
<feature type="domain" description="Major facilitator superfamily (MFS) profile" evidence="9">
    <location>
        <begin position="132"/>
        <end position="654"/>
    </location>
</feature>
<comment type="similarity">
    <text evidence="2">Belongs to the major facilitator superfamily.</text>
</comment>
<gene>
    <name evidence="10" type="ORF">DBV15_07667</name>
</gene>
<comment type="subcellular location">
    <subcellularLocation>
        <location evidence="1">Membrane</location>
        <topology evidence="1">Multi-pass membrane protein</topology>
    </subcellularLocation>
</comment>
<proteinExistence type="inferred from homology"/>
<sequence length="658" mass="73451">MIIRPIATARRSGCSPTVRVSFRRETETSRREELLAEGGSPTSGVEFTVATPTGYHLGCSPFTNELQHRGNCSSSTRKRRHCDGTSTKENFRRASTCRTSSDLSGDHGTRLPGRRRCRLRACNHRNRFHYMLLAVCGLIYMDTAIGVTILSFVLPAAQCDLEMDSTAKGWLTASPMLGMLIGSYIWGCLADTKGRKIVLIATLLMDGVVGIVSSFVQYFWVFLIFRFFNGFAVTGAMGICFPYLGEFQPTKYRERCLCWMEMFWTVGVIVLPLIAWLIIPMDLTIVSETFYFKSWNLFVALCALPSLMLGLWLFAFPESPKFLLECGETDAALEVFKWIYSRNTGADPETYPVKCLQEKAKDKSTRSLKLHKRKDLKVLFAEIRDLTSALCKPPYLRNTALACAIQFGLTSSYYTLMVWFPELFTRHNRAVPVSLTLDKDGDNRYTCLIFLFRARYGYGTAVSESTLNFHRPFEQFEHANPGETTSVCIVSSLPDNTTFFDPYGCDTIIAPSVYLHTVYIGLACIPGSIILPLFVHKLGAKFFLIVSLVVSGAVTVGFYYVVNSTQNLVLSCVFEALTSLGISLVYCVIVDMFPTNLRVMAAALSMTMGRLGALIGNLVFGYLIDLACVIPIILFAAFLFACGIFSFLLPRTGKDTLE</sequence>
<keyword evidence="6 8" id="KW-0472">Membrane</keyword>
<dbReference type="PANTHER" id="PTHR23511:SF38">
    <property type="entry name" value="SYNAPTIC VESICLE 2-RELATED PROTEIN-LIKE PROTEIN"/>
    <property type="match status" value="1"/>
</dbReference>
<evidence type="ECO:0000256" key="6">
    <source>
        <dbReference type="ARBA" id="ARBA00023136"/>
    </source>
</evidence>
<evidence type="ECO:0000259" key="9">
    <source>
        <dbReference type="PROSITE" id="PS50850"/>
    </source>
</evidence>
<dbReference type="InterPro" id="IPR036259">
    <property type="entry name" value="MFS_trans_sf"/>
</dbReference>
<reference evidence="10 11" key="1">
    <citation type="journal article" date="2019" name="Philos. Trans. R. Soc. Lond., B, Biol. Sci.">
        <title>Ant behaviour and brain gene expression of defending hosts depend on the ecological success of the intruding social parasite.</title>
        <authorList>
            <person name="Kaur R."/>
            <person name="Stoldt M."/>
            <person name="Jongepier E."/>
            <person name="Feldmeyer B."/>
            <person name="Menzel F."/>
            <person name="Bornberg-Bauer E."/>
            <person name="Foitzik S."/>
        </authorList>
    </citation>
    <scope>NUCLEOTIDE SEQUENCE [LARGE SCALE GENOMIC DNA]</scope>
    <source>
        <tissue evidence="10">Whole body</tissue>
    </source>
</reference>
<protein>
    <submittedName>
        <fullName evidence="10">Synaptic vesicle glycoprotein 2B</fullName>
    </submittedName>
</protein>
<keyword evidence="4 8" id="KW-0812">Transmembrane</keyword>
<dbReference type="EMBL" id="QBLH01002105">
    <property type="protein sequence ID" value="TGZ49785.1"/>
    <property type="molecule type" value="Genomic_DNA"/>
</dbReference>
<dbReference type="Gene3D" id="1.20.1250.20">
    <property type="entry name" value="MFS general substrate transporter like domains"/>
    <property type="match status" value="1"/>
</dbReference>
<keyword evidence="5 8" id="KW-1133">Transmembrane helix</keyword>
<dbReference type="STRING" id="300112.A0A4S2KJL0"/>
<feature type="transmembrane region" description="Helical" evidence="8">
    <location>
        <begin position="257"/>
        <end position="279"/>
    </location>
</feature>
<evidence type="ECO:0000256" key="8">
    <source>
        <dbReference type="SAM" id="Phobius"/>
    </source>
</evidence>
<dbReference type="GO" id="GO:0022857">
    <property type="term" value="F:transmembrane transporter activity"/>
    <property type="evidence" value="ECO:0007669"/>
    <property type="project" value="InterPro"/>
</dbReference>
<dbReference type="AlphaFoldDB" id="A0A4S2KJL0"/>
<feature type="transmembrane region" description="Helical" evidence="8">
    <location>
        <begin position="295"/>
        <end position="315"/>
    </location>
</feature>
<organism evidence="10 11">
    <name type="scientific">Temnothorax longispinosus</name>
    <dbReference type="NCBI Taxonomy" id="300112"/>
    <lineage>
        <taxon>Eukaryota</taxon>
        <taxon>Metazoa</taxon>
        <taxon>Ecdysozoa</taxon>
        <taxon>Arthropoda</taxon>
        <taxon>Hexapoda</taxon>
        <taxon>Insecta</taxon>
        <taxon>Pterygota</taxon>
        <taxon>Neoptera</taxon>
        <taxon>Endopterygota</taxon>
        <taxon>Hymenoptera</taxon>
        <taxon>Apocrita</taxon>
        <taxon>Aculeata</taxon>
        <taxon>Formicoidea</taxon>
        <taxon>Formicidae</taxon>
        <taxon>Myrmicinae</taxon>
        <taxon>Temnothorax</taxon>
    </lineage>
</organism>
<dbReference type="Proteomes" id="UP000310200">
    <property type="component" value="Unassembled WGS sequence"/>
</dbReference>
<evidence type="ECO:0000256" key="3">
    <source>
        <dbReference type="ARBA" id="ARBA00022448"/>
    </source>
</evidence>
<evidence type="ECO:0000256" key="7">
    <source>
        <dbReference type="SAM" id="MobiDB-lite"/>
    </source>
</evidence>
<feature type="transmembrane region" description="Helical" evidence="8">
    <location>
        <begin position="128"/>
        <end position="157"/>
    </location>
</feature>
<keyword evidence="3" id="KW-0813">Transport</keyword>
<evidence type="ECO:0000256" key="4">
    <source>
        <dbReference type="ARBA" id="ARBA00022692"/>
    </source>
</evidence>
<feature type="region of interest" description="Disordered" evidence="7">
    <location>
        <begin position="23"/>
        <end position="45"/>
    </location>
</feature>
<dbReference type="PANTHER" id="PTHR23511">
    <property type="entry name" value="SYNAPTIC VESICLE GLYCOPROTEIN 2"/>
    <property type="match status" value="1"/>
</dbReference>
<comment type="caution">
    <text evidence="10">The sequence shown here is derived from an EMBL/GenBank/DDBJ whole genome shotgun (WGS) entry which is preliminary data.</text>
</comment>
<evidence type="ECO:0000256" key="1">
    <source>
        <dbReference type="ARBA" id="ARBA00004141"/>
    </source>
</evidence>
<feature type="transmembrane region" description="Helical" evidence="8">
    <location>
        <begin position="568"/>
        <end position="589"/>
    </location>
</feature>
<evidence type="ECO:0000313" key="10">
    <source>
        <dbReference type="EMBL" id="TGZ49785.1"/>
    </source>
</evidence>
<evidence type="ECO:0000313" key="11">
    <source>
        <dbReference type="Proteomes" id="UP000310200"/>
    </source>
</evidence>
<evidence type="ECO:0000256" key="2">
    <source>
        <dbReference type="ARBA" id="ARBA00008335"/>
    </source>
</evidence>
<evidence type="ECO:0000256" key="5">
    <source>
        <dbReference type="ARBA" id="ARBA00022989"/>
    </source>
</evidence>
<feature type="transmembrane region" description="Helical" evidence="8">
    <location>
        <begin position="513"/>
        <end position="535"/>
    </location>
</feature>
<feature type="transmembrane region" description="Helical" evidence="8">
    <location>
        <begin position="169"/>
        <end position="190"/>
    </location>
</feature>
<feature type="transmembrane region" description="Helical" evidence="8">
    <location>
        <begin position="629"/>
        <end position="649"/>
    </location>
</feature>
<dbReference type="InterPro" id="IPR005828">
    <property type="entry name" value="MFS_sugar_transport-like"/>
</dbReference>
<dbReference type="PROSITE" id="PS50850">
    <property type="entry name" value="MFS"/>
    <property type="match status" value="1"/>
</dbReference>
<keyword evidence="11" id="KW-1185">Reference proteome</keyword>
<dbReference type="SUPFAM" id="SSF103473">
    <property type="entry name" value="MFS general substrate transporter"/>
    <property type="match status" value="2"/>
</dbReference>
<feature type="transmembrane region" description="Helical" evidence="8">
    <location>
        <begin position="601"/>
        <end position="623"/>
    </location>
</feature>
<accession>A0A4S2KJL0</accession>
<feature type="transmembrane region" description="Helical" evidence="8">
    <location>
        <begin position="227"/>
        <end position="245"/>
    </location>
</feature>